<dbReference type="Pfam" id="PF00908">
    <property type="entry name" value="dTDP_sugar_isom"/>
    <property type="match status" value="1"/>
</dbReference>
<dbReference type="InterPro" id="IPR011051">
    <property type="entry name" value="RmlC_Cupin_sf"/>
</dbReference>
<dbReference type="Gene3D" id="2.60.120.10">
    <property type="entry name" value="Jelly Rolls"/>
    <property type="match status" value="1"/>
</dbReference>
<feature type="active site" description="Proton donor" evidence="5">
    <location>
        <position position="131"/>
    </location>
</feature>
<comment type="pathway">
    <text evidence="7">Carbohydrate biosynthesis; dTDP-L-rhamnose biosynthesis.</text>
</comment>
<dbReference type="NCBIfam" id="TIGR01221">
    <property type="entry name" value="rmlC"/>
    <property type="match status" value="1"/>
</dbReference>
<reference evidence="9" key="1">
    <citation type="submission" date="2015-09" db="EMBL/GenBank/DDBJ databases">
        <title>Whole genome sequence of Pseudomonas fluorescens FW300-N2E3.</title>
        <authorList>
            <person name="Ray J."/>
            <person name="Melnyk R."/>
            <person name="Deutschbauer A."/>
        </authorList>
    </citation>
    <scope>NUCLEOTIDE SEQUENCE [LARGE SCALE GENOMIC DNA]</scope>
    <source>
        <strain evidence="9">FW300-N2E3</strain>
    </source>
</reference>
<dbReference type="EMBL" id="CP012830">
    <property type="protein sequence ID" value="ALI01742.1"/>
    <property type="molecule type" value="Genomic_DNA"/>
</dbReference>
<dbReference type="PANTHER" id="PTHR21047:SF2">
    <property type="entry name" value="THYMIDINE DIPHOSPHO-4-KETO-RHAMNOSE 3,5-EPIMERASE"/>
    <property type="match status" value="1"/>
</dbReference>
<dbReference type="EC" id="5.1.3.13" evidence="3 7"/>
<comment type="function">
    <text evidence="2 7">Catalyzes the epimerization of the C3' and C5'positions of dTDP-6-deoxy-D-xylo-4-hexulose, forming dTDP-6-deoxy-L-lyxo-4-hexulose.</text>
</comment>
<evidence type="ECO:0000256" key="2">
    <source>
        <dbReference type="ARBA" id="ARBA00001997"/>
    </source>
</evidence>
<name>A0A0N9VU57_PSEFL</name>
<accession>A0A0N9VU57</accession>
<dbReference type="SUPFAM" id="SSF51182">
    <property type="entry name" value="RmlC-like cupins"/>
    <property type="match status" value="1"/>
</dbReference>
<evidence type="ECO:0000256" key="6">
    <source>
        <dbReference type="PIRSR" id="PIRSR600888-3"/>
    </source>
</evidence>
<reference evidence="8 9" key="2">
    <citation type="journal article" date="2018" name="Nature">
        <title>Mutant phenotypes for thousands of bacterial genes of unknown function.</title>
        <authorList>
            <person name="Price M.N."/>
            <person name="Wetmore K.M."/>
            <person name="Waters R.J."/>
            <person name="Callaghan M."/>
            <person name="Ray J."/>
            <person name="Liu H."/>
            <person name="Kuehl J.V."/>
            <person name="Melnyk R.A."/>
            <person name="Lamson J.S."/>
            <person name="Suh Y."/>
            <person name="Carlson H.K."/>
            <person name="Esquivel Z."/>
            <person name="Sadeeshkumar H."/>
            <person name="Chakraborty R."/>
            <person name="Zane G.M."/>
            <person name="Rubin B.E."/>
            <person name="Wall J.D."/>
            <person name="Visel A."/>
            <person name="Bristow J."/>
            <person name="Blow M.J."/>
            <person name="Arkin A.P."/>
            <person name="Deutschbauer A.M."/>
        </authorList>
    </citation>
    <scope>NUCLEOTIDE SEQUENCE [LARGE SCALE GENOMIC DNA]</scope>
    <source>
        <strain evidence="8 9">FW300-N2E3</strain>
    </source>
</reference>
<dbReference type="InterPro" id="IPR014710">
    <property type="entry name" value="RmlC-like_jellyroll"/>
</dbReference>
<dbReference type="Proteomes" id="UP000066487">
    <property type="component" value="Chromosome"/>
</dbReference>
<comment type="similarity">
    <text evidence="7">Belongs to the dTDP-4-dehydrorhamnose 3,5-epimerase family.</text>
</comment>
<dbReference type="GO" id="GO:0005829">
    <property type="term" value="C:cytosol"/>
    <property type="evidence" value="ECO:0007669"/>
    <property type="project" value="TreeGrafter"/>
</dbReference>
<dbReference type="RefSeq" id="WP_054595121.1">
    <property type="nucleotide sequence ID" value="NZ_CP012830.1"/>
</dbReference>
<evidence type="ECO:0000256" key="7">
    <source>
        <dbReference type="RuleBase" id="RU364069"/>
    </source>
</evidence>
<feature type="active site" description="Proton acceptor" evidence="5">
    <location>
        <position position="62"/>
    </location>
</feature>
<dbReference type="GO" id="GO:0019305">
    <property type="term" value="P:dTDP-rhamnose biosynthetic process"/>
    <property type="evidence" value="ECO:0007669"/>
    <property type="project" value="UniProtKB-UniRule"/>
</dbReference>
<dbReference type="AlphaFoldDB" id="A0A0N9VU57"/>
<comment type="subunit">
    <text evidence="7">Homodimer.</text>
</comment>
<evidence type="ECO:0000256" key="1">
    <source>
        <dbReference type="ARBA" id="ARBA00001298"/>
    </source>
</evidence>
<evidence type="ECO:0000256" key="4">
    <source>
        <dbReference type="ARBA" id="ARBA00019595"/>
    </source>
</evidence>
<dbReference type="UniPathway" id="UPA00124"/>
<proteinExistence type="inferred from homology"/>
<evidence type="ECO:0000256" key="5">
    <source>
        <dbReference type="PIRSR" id="PIRSR600888-1"/>
    </source>
</evidence>
<dbReference type="PANTHER" id="PTHR21047">
    <property type="entry name" value="DTDP-6-DEOXY-D-GLUCOSE-3,5 EPIMERASE"/>
    <property type="match status" value="1"/>
</dbReference>
<keyword evidence="7" id="KW-0413">Isomerase</keyword>
<evidence type="ECO:0000313" key="9">
    <source>
        <dbReference type="Proteomes" id="UP000066487"/>
    </source>
</evidence>
<sequence length="181" mass="20726">MKVIATQLPEILIIEPKVFGDERGFFYESFNARDFQQATGLNTTFVQDNHSRSQKGVLRGLHYQLENTQGKLVRVTDGEVLDIAVDIRRSSANFGRWVGVRLSAQNHRQLWIPEGFAHGFVVLSDYAEFLYKTTDYYTPSAERCIRWDDPDLAIDWQLTQTPQLSAKDQAGKLLREAQVFA</sequence>
<evidence type="ECO:0000313" key="8">
    <source>
        <dbReference type="EMBL" id="ALI01742.1"/>
    </source>
</evidence>
<comment type="catalytic activity">
    <reaction evidence="1 7">
        <text>dTDP-4-dehydro-6-deoxy-alpha-D-glucose = dTDP-4-dehydro-beta-L-rhamnose</text>
        <dbReference type="Rhea" id="RHEA:16969"/>
        <dbReference type="ChEBI" id="CHEBI:57649"/>
        <dbReference type="ChEBI" id="CHEBI:62830"/>
        <dbReference type="EC" id="5.1.3.13"/>
    </reaction>
</comment>
<evidence type="ECO:0000256" key="3">
    <source>
        <dbReference type="ARBA" id="ARBA00012098"/>
    </source>
</evidence>
<dbReference type="CDD" id="cd00438">
    <property type="entry name" value="cupin_RmlC"/>
    <property type="match status" value="1"/>
</dbReference>
<organism evidence="8 9">
    <name type="scientific">Pseudomonas fluorescens</name>
    <dbReference type="NCBI Taxonomy" id="294"/>
    <lineage>
        <taxon>Bacteria</taxon>
        <taxon>Pseudomonadati</taxon>
        <taxon>Pseudomonadota</taxon>
        <taxon>Gammaproteobacteria</taxon>
        <taxon>Pseudomonadales</taxon>
        <taxon>Pseudomonadaceae</taxon>
        <taxon>Pseudomonas</taxon>
    </lineage>
</organism>
<feature type="site" description="Participates in a stacking interaction with the thymidine ring of dTDP-4-oxo-6-deoxyglucose" evidence="6">
    <location>
        <position position="137"/>
    </location>
</feature>
<protein>
    <recommendedName>
        <fullName evidence="4 7">dTDP-4-dehydrorhamnose 3,5-epimerase</fullName>
        <ecNumber evidence="3 7">5.1.3.13</ecNumber>
    </recommendedName>
    <alternativeName>
        <fullName evidence="7">Thymidine diphospho-4-keto-rhamnose 3,5-epimerase</fullName>
    </alternativeName>
</protein>
<dbReference type="OrthoDB" id="9800680at2"/>
<dbReference type="InterPro" id="IPR000888">
    <property type="entry name" value="RmlC-like"/>
</dbReference>
<gene>
    <name evidence="8" type="ORF">AO353_11875</name>
</gene>
<dbReference type="GO" id="GO:0008830">
    <property type="term" value="F:dTDP-4-dehydrorhamnose 3,5-epimerase activity"/>
    <property type="evidence" value="ECO:0007669"/>
    <property type="project" value="UniProtKB-UniRule"/>
</dbReference>
<dbReference type="GO" id="GO:0000271">
    <property type="term" value="P:polysaccharide biosynthetic process"/>
    <property type="evidence" value="ECO:0007669"/>
    <property type="project" value="TreeGrafter"/>
</dbReference>